<dbReference type="EMBL" id="JBEDNZ010000007">
    <property type="protein sequence ID" value="KAL0840014.1"/>
    <property type="molecule type" value="Genomic_DNA"/>
</dbReference>
<feature type="domain" description="Reverse transcriptase" evidence="1">
    <location>
        <begin position="526"/>
        <end position="650"/>
    </location>
</feature>
<dbReference type="Proteomes" id="UP001549921">
    <property type="component" value="Unassembled WGS sequence"/>
</dbReference>
<dbReference type="PANTHER" id="PTHR47510">
    <property type="entry name" value="REVERSE TRANSCRIPTASE DOMAIN-CONTAINING PROTEIN"/>
    <property type="match status" value="1"/>
</dbReference>
<name>A0ABD0T9F8_LOXSC</name>
<proteinExistence type="predicted"/>
<dbReference type="InterPro" id="IPR036691">
    <property type="entry name" value="Endo/exonu/phosph_ase_sf"/>
</dbReference>
<sequence length="938" mass="108230">MDKVIEIHNCSSINSFIDNTPYTVTDLFCVHVNIRSMIRHFDKILVLLQSSKLQLDMIILTEVGISDKTCNLFQIPGYRMHTELRLGKKGGGIIIYVKNCFKFTTTTIKTHLFENITGTFITKNNTAVTVCAVYRPPSTNKRTFVTELSRILNKYISTNMILIGDINIDLKKVESSDYHLYTDMLSERGFERGISDYTRIERRLDKVTKSCIDHIYSRLTQTACSAAIDTVLADHRVILLASDGEGMSARIQADATSSIMEVCDYEIFYKELNSTDWSLTNTMKCPNKINDFIKSSFENAQIRSTKKITKTNRQINKTPWINQNILNLSKKRDELFKLWKKDTTNICLRLQYNKTRNKVHKLIEYYRNNYYKNKIKNCNNNSKKLWQIINSICGRVTQSIDQLITRAFSSHNLSSTEIANKFANEFQQAVKAILPKCQQDLLDKNEYNNKCNKTILIKKATPDRILNIINGLHNFKAPGQDNIKTIDVKKISHNISIAIANLINSSLYTGIYPDDLKRGCVRPIYKKGKQSEVSNFRPVTVLSNINKIVEKYVSGEIHTFFGENNDILNKKQFGFQPHKSTTMLLTEFTDEINSYLNNRNHVLVLFIDFSRAFDTLDHVILCKKLENIGIQGPLLEWCNNYLKNRSNCVKVDNCISDSYTAEEDRDLDSALAKIQKDFDELNKWCHDNKLVLNGNKTKLVHIRSPYAKNQADMNNKLFAHDHACLHSKSLSCKCPTIESVDKHTYLGLIIDSKFNWLPHINLVCEKLRAFLANMYVINNRIPFKTKLMLYNALAESIVGYGLTSYGRTFKSYLNCIYKLQVRILKMIVPSNINQKYINDELGLFKYCKILPINTKIQYSLLKEQFFNTKIQQNISHEINTRQKTNKKLIITIARNSYGGRTTSYIIPRLVNNLELSLKQSITPKNIKYKLKLHFLNSL</sequence>
<reference evidence="2 3" key="1">
    <citation type="submission" date="2024-06" db="EMBL/GenBank/DDBJ databases">
        <title>A chromosome-level genome assembly of beet webworm, Loxostege sticticalis.</title>
        <authorList>
            <person name="Zhang Y."/>
        </authorList>
    </citation>
    <scope>NUCLEOTIDE SEQUENCE [LARGE SCALE GENOMIC DNA]</scope>
    <source>
        <strain evidence="2">AQ028</strain>
        <tissue evidence="2">Male pupae</tissue>
    </source>
</reference>
<dbReference type="InterPro" id="IPR000477">
    <property type="entry name" value="RT_dom"/>
</dbReference>
<dbReference type="Gene3D" id="3.60.10.10">
    <property type="entry name" value="Endonuclease/exonuclease/phosphatase"/>
    <property type="match status" value="1"/>
</dbReference>
<dbReference type="CDD" id="cd01650">
    <property type="entry name" value="RT_nLTR_like"/>
    <property type="match status" value="1"/>
</dbReference>
<gene>
    <name evidence="2" type="ORF">ABMA28_015341</name>
</gene>
<dbReference type="PANTHER" id="PTHR47510:SF3">
    <property type="entry name" value="ENDO_EXONUCLEASE_PHOSPHATASE DOMAIN-CONTAINING PROTEIN"/>
    <property type="match status" value="1"/>
</dbReference>
<comment type="caution">
    <text evidence="2">The sequence shown here is derived from an EMBL/GenBank/DDBJ whole genome shotgun (WGS) entry which is preliminary data.</text>
</comment>
<organism evidence="2 3">
    <name type="scientific">Loxostege sticticalis</name>
    <name type="common">Beet webworm moth</name>
    <dbReference type="NCBI Taxonomy" id="481309"/>
    <lineage>
        <taxon>Eukaryota</taxon>
        <taxon>Metazoa</taxon>
        <taxon>Ecdysozoa</taxon>
        <taxon>Arthropoda</taxon>
        <taxon>Hexapoda</taxon>
        <taxon>Insecta</taxon>
        <taxon>Pterygota</taxon>
        <taxon>Neoptera</taxon>
        <taxon>Endopterygota</taxon>
        <taxon>Lepidoptera</taxon>
        <taxon>Glossata</taxon>
        <taxon>Ditrysia</taxon>
        <taxon>Pyraloidea</taxon>
        <taxon>Crambidae</taxon>
        <taxon>Pyraustinae</taxon>
        <taxon>Loxostege</taxon>
    </lineage>
</organism>
<evidence type="ECO:0000259" key="1">
    <source>
        <dbReference type="Pfam" id="PF00078"/>
    </source>
</evidence>
<accession>A0ABD0T9F8</accession>
<evidence type="ECO:0000313" key="2">
    <source>
        <dbReference type="EMBL" id="KAL0840014.1"/>
    </source>
</evidence>
<dbReference type="SUPFAM" id="SSF56219">
    <property type="entry name" value="DNase I-like"/>
    <property type="match status" value="1"/>
</dbReference>
<evidence type="ECO:0000313" key="3">
    <source>
        <dbReference type="Proteomes" id="UP001549921"/>
    </source>
</evidence>
<protein>
    <recommendedName>
        <fullName evidence="1">Reverse transcriptase domain-containing protein</fullName>
    </recommendedName>
</protein>
<dbReference type="AlphaFoldDB" id="A0ABD0T9F8"/>
<dbReference type="Pfam" id="PF00078">
    <property type="entry name" value="RVT_1"/>
    <property type="match status" value="1"/>
</dbReference>